<dbReference type="GO" id="GO:0000159">
    <property type="term" value="C:protein phosphatase type 2A complex"/>
    <property type="evidence" value="ECO:0007669"/>
    <property type="project" value="TreeGrafter"/>
</dbReference>
<evidence type="ECO:0000256" key="6">
    <source>
        <dbReference type="ARBA" id="ARBA00023235"/>
    </source>
</evidence>
<keyword evidence="5 7" id="KW-0697">Rotamase</keyword>
<evidence type="ECO:0000256" key="5">
    <source>
        <dbReference type="ARBA" id="ARBA00023110"/>
    </source>
</evidence>
<dbReference type="GO" id="GO:0007052">
    <property type="term" value="P:mitotic spindle organization"/>
    <property type="evidence" value="ECO:0007669"/>
    <property type="project" value="TreeGrafter"/>
</dbReference>
<dbReference type="EMBL" id="JAOPGA020000078">
    <property type="protein sequence ID" value="KAL0476689.1"/>
    <property type="molecule type" value="Genomic_DNA"/>
</dbReference>
<comment type="similarity">
    <text evidence="3 7">Belongs to the PTPA-type PPIase family.</text>
</comment>
<dbReference type="AlphaFoldDB" id="A0AAW2YI89"/>
<keyword evidence="4 7" id="KW-0963">Cytoplasm</keyword>
<keyword evidence="6 7" id="KW-0413">Isomerase</keyword>
<dbReference type="PIRSF" id="PIRSF016325">
    <property type="entry name" value="Phstyr_phstse_ac"/>
    <property type="match status" value="1"/>
</dbReference>
<protein>
    <recommendedName>
        <fullName evidence="7">Serine/threonine-protein phosphatase 2A activator</fullName>
        <ecNumber evidence="7">5.2.1.8</ecNumber>
    </recommendedName>
    <alternativeName>
        <fullName evidence="7">Phosphotyrosyl phosphatase activator</fullName>
    </alternativeName>
</protein>
<sequence>MKDTRVPSQQTQIPTSFPVTTARPTPDQFVTKRPDFVGQLPQTALPSTLLRQKLLAEQKQKDNAPIIHNFDDPEVPQKRINNEDDMKKFRESQGYKILDHFIRELNQSMIDKKISDLDESKVNPIINKCVDILDQCERWIDEYPISTSLQNASRYGNIAFRDWFGRVCKEAQQLVNTLLSEKDAKSWKAKELCAYFKESFGNIVRIDYGTGHETAFCSFMCCLARLNLVTKDDAFALVAKLFNRYLKLMRHVQLYYKLEPAGSHGVWGLDDYYFLPFLWGAAQLVNHEYIVPNSIHDKAIVDAESKDYLYLAAIQFINQVKKGYFGEHSPLLNDISGSANWSKINNGMIKMYHDEVLGKYVVIQHYLFGKLIPFVPVETKQ</sequence>
<evidence type="ECO:0000256" key="4">
    <source>
        <dbReference type="ARBA" id="ARBA00022490"/>
    </source>
</evidence>
<dbReference type="InterPro" id="IPR043170">
    <property type="entry name" value="PTPA_C_lid"/>
</dbReference>
<comment type="function">
    <text evidence="7">PPIases accelerate the folding of proteins. It catalyzes the cis-trans isomerization of proline imidic peptide bonds in oligopeptides.</text>
</comment>
<dbReference type="Pfam" id="PF03095">
    <property type="entry name" value="PTPA"/>
    <property type="match status" value="1"/>
</dbReference>
<dbReference type="Gene3D" id="1.20.120.1150">
    <property type="match status" value="1"/>
</dbReference>
<evidence type="ECO:0000256" key="2">
    <source>
        <dbReference type="ARBA" id="ARBA00004496"/>
    </source>
</evidence>
<dbReference type="FunFam" id="1.20.120.1150:FF:000002">
    <property type="entry name" value="Serine/threonine-protein phosphatase 2A activator"/>
    <property type="match status" value="1"/>
</dbReference>
<dbReference type="GO" id="GO:0008160">
    <property type="term" value="F:protein tyrosine phosphatase activator activity"/>
    <property type="evidence" value="ECO:0007669"/>
    <property type="project" value="TreeGrafter"/>
</dbReference>
<reference evidence="9 10" key="1">
    <citation type="submission" date="2024-03" db="EMBL/GenBank/DDBJ databases">
        <title>The Acrasis kona genome and developmental transcriptomes reveal deep origins of eukaryotic multicellular pathways.</title>
        <authorList>
            <person name="Sheikh S."/>
            <person name="Fu C.-J."/>
            <person name="Brown M.W."/>
            <person name="Baldauf S.L."/>
        </authorList>
    </citation>
    <scope>NUCLEOTIDE SEQUENCE [LARGE SCALE GENOMIC DNA]</scope>
    <source>
        <strain evidence="9 10">ATCC MYA-3509</strain>
    </source>
</reference>
<keyword evidence="10" id="KW-1185">Reference proteome</keyword>
<comment type="caution">
    <text evidence="9">The sequence shown here is derived from an EMBL/GenBank/DDBJ whole genome shotgun (WGS) entry which is preliminary data.</text>
</comment>
<evidence type="ECO:0000313" key="9">
    <source>
        <dbReference type="EMBL" id="KAL0476689.1"/>
    </source>
</evidence>
<comment type="subcellular location">
    <subcellularLocation>
        <location evidence="2 7">Cytoplasm</location>
    </subcellularLocation>
</comment>
<dbReference type="Proteomes" id="UP001431209">
    <property type="component" value="Unassembled WGS sequence"/>
</dbReference>
<accession>A0AAW2YI89</accession>
<name>A0AAW2YI89_9EUKA</name>
<gene>
    <name evidence="9" type="ORF">AKO1_006196</name>
</gene>
<dbReference type="CDD" id="cd04087">
    <property type="entry name" value="PTPA"/>
    <property type="match status" value="1"/>
</dbReference>
<evidence type="ECO:0000313" key="10">
    <source>
        <dbReference type="Proteomes" id="UP001431209"/>
    </source>
</evidence>
<dbReference type="GO" id="GO:0005634">
    <property type="term" value="C:nucleus"/>
    <property type="evidence" value="ECO:0007669"/>
    <property type="project" value="TreeGrafter"/>
</dbReference>
<feature type="region of interest" description="Disordered" evidence="8">
    <location>
        <begin position="1"/>
        <end position="29"/>
    </location>
</feature>
<comment type="catalytic activity">
    <reaction evidence="1 7">
        <text>[protein]-peptidylproline (omega=180) = [protein]-peptidylproline (omega=0)</text>
        <dbReference type="Rhea" id="RHEA:16237"/>
        <dbReference type="Rhea" id="RHEA-COMP:10747"/>
        <dbReference type="Rhea" id="RHEA-COMP:10748"/>
        <dbReference type="ChEBI" id="CHEBI:83833"/>
        <dbReference type="ChEBI" id="CHEBI:83834"/>
        <dbReference type="EC" id="5.2.1.8"/>
    </reaction>
</comment>
<dbReference type="GO" id="GO:0003755">
    <property type="term" value="F:peptidyl-prolyl cis-trans isomerase activity"/>
    <property type="evidence" value="ECO:0007669"/>
    <property type="project" value="UniProtKB-KW"/>
</dbReference>
<dbReference type="PANTHER" id="PTHR10012">
    <property type="entry name" value="SERINE/THREONINE-PROTEIN PHOSPHATASE 2A REGULATORY SUBUNIT B"/>
    <property type="match status" value="1"/>
</dbReference>
<dbReference type="PANTHER" id="PTHR10012:SF0">
    <property type="entry name" value="SERINE_THREONINE-PROTEIN PHOSPHATASE 2A ACTIVATOR"/>
    <property type="match status" value="1"/>
</dbReference>
<feature type="compositionally biased region" description="Polar residues" evidence="8">
    <location>
        <begin position="1"/>
        <end position="23"/>
    </location>
</feature>
<organism evidence="9 10">
    <name type="scientific">Acrasis kona</name>
    <dbReference type="NCBI Taxonomy" id="1008807"/>
    <lineage>
        <taxon>Eukaryota</taxon>
        <taxon>Discoba</taxon>
        <taxon>Heterolobosea</taxon>
        <taxon>Tetramitia</taxon>
        <taxon>Eutetramitia</taxon>
        <taxon>Acrasidae</taxon>
        <taxon>Acrasis</taxon>
    </lineage>
</organism>
<dbReference type="EC" id="5.2.1.8" evidence="7"/>
<dbReference type="InterPro" id="IPR004327">
    <property type="entry name" value="Phstyr_phstse_ac"/>
</dbReference>
<evidence type="ECO:0000256" key="7">
    <source>
        <dbReference type="RuleBase" id="RU361210"/>
    </source>
</evidence>
<dbReference type="InterPro" id="IPR037218">
    <property type="entry name" value="PTPA_sf"/>
</dbReference>
<proteinExistence type="inferred from homology"/>
<evidence type="ECO:0000256" key="1">
    <source>
        <dbReference type="ARBA" id="ARBA00000971"/>
    </source>
</evidence>
<evidence type="ECO:0000256" key="8">
    <source>
        <dbReference type="SAM" id="MobiDB-lite"/>
    </source>
</evidence>
<dbReference type="SUPFAM" id="SSF140984">
    <property type="entry name" value="PTPA-like"/>
    <property type="match status" value="1"/>
</dbReference>
<evidence type="ECO:0000256" key="3">
    <source>
        <dbReference type="ARBA" id="ARBA00011019"/>
    </source>
</evidence>
<dbReference type="GO" id="GO:0005737">
    <property type="term" value="C:cytoplasm"/>
    <property type="evidence" value="ECO:0007669"/>
    <property type="project" value="UniProtKB-SubCell"/>
</dbReference>